<proteinExistence type="predicted"/>
<sequence length="46" mass="5325">MYGPFALFALVFCLAILILGVYVTILTIRFLLRGIEAFELYIRKNK</sequence>
<dbReference type="AlphaFoldDB" id="R7RSQ3"/>
<keyword evidence="1" id="KW-1133">Transmembrane helix</keyword>
<dbReference type="HOGENOM" id="CLU_3190086_0_0_9"/>
<protein>
    <submittedName>
        <fullName evidence="2">Uncharacterized protein</fullName>
    </submittedName>
</protein>
<dbReference type="Proteomes" id="UP000014923">
    <property type="component" value="Unassembled WGS sequence"/>
</dbReference>
<evidence type="ECO:0000313" key="2">
    <source>
        <dbReference type="EMBL" id="CDF58323.1"/>
    </source>
</evidence>
<comment type="caution">
    <text evidence="2">The sequence shown here is derived from an EMBL/GenBank/DDBJ whole genome shotgun (WGS) entry which is preliminary data.</text>
</comment>
<accession>R7RSQ3</accession>
<dbReference type="EMBL" id="CAVN010000097">
    <property type="protein sequence ID" value="CDF58323.1"/>
    <property type="molecule type" value="Genomic_DNA"/>
</dbReference>
<keyword evidence="1" id="KW-0812">Transmembrane</keyword>
<evidence type="ECO:0000313" key="3">
    <source>
        <dbReference type="Proteomes" id="UP000014923"/>
    </source>
</evidence>
<keyword evidence="3" id="KW-1185">Reference proteome</keyword>
<organism evidence="2 3">
    <name type="scientific">Thermobrachium celere DSM 8682</name>
    <dbReference type="NCBI Taxonomy" id="941824"/>
    <lineage>
        <taxon>Bacteria</taxon>
        <taxon>Bacillati</taxon>
        <taxon>Bacillota</taxon>
        <taxon>Clostridia</taxon>
        <taxon>Eubacteriales</taxon>
        <taxon>Clostridiaceae</taxon>
        <taxon>Thermobrachium</taxon>
    </lineage>
</organism>
<evidence type="ECO:0000256" key="1">
    <source>
        <dbReference type="SAM" id="Phobius"/>
    </source>
</evidence>
<feature type="transmembrane region" description="Helical" evidence="1">
    <location>
        <begin position="6"/>
        <end position="32"/>
    </location>
</feature>
<gene>
    <name evidence="2" type="ORF">TCEL_00369</name>
</gene>
<keyword evidence="1" id="KW-0472">Membrane</keyword>
<reference evidence="2" key="1">
    <citation type="submission" date="2013-03" db="EMBL/GenBank/DDBJ databases">
        <title>Draft genome sequence of the hydrogen-ethanol-producing anaerobic alkalithermophilic Caloramator celere.</title>
        <authorList>
            <person name="Ciranna A."/>
            <person name="Larjo A."/>
            <person name="Kivisto A."/>
            <person name="Santala V."/>
            <person name="Roos C."/>
            <person name="Karp M."/>
        </authorList>
    </citation>
    <scope>NUCLEOTIDE SEQUENCE [LARGE SCALE GENOMIC DNA]</scope>
    <source>
        <strain evidence="2">DSM 8682</strain>
    </source>
</reference>
<dbReference type="RefSeq" id="WP_018662294.1">
    <property type="nucleotide sequence ID" value="NZ_HF952018.1"/>
</dbReference>
<name>R7RSQ3_9CLOT</name>